<proteinExistence type="predicted"/>
<evidence type="ECO:0000313" key="4">
    <source>
        <dbReference type="EMBL" id="TKA47690.1"/>
    </source>
</evidence>
<dbReference type="InterPro" id="IPR007219">
    <property type="entry name" value="XnlR_reg_dom"/>
</dbReference>
<feature type="compositionally biased region" description="Basic residues" evidence="2">
    <location>
        <begin position="1"/>
        <end position="12"/>
    </location>
</feature>
<evidence type="ECO:0000256" key="2">
    <source>
        <dbReference type="SAM" id="MobiDB-lite"/>
    </source>
</evidence>
<accession>A0A4U0VF13</accession>
<dbReference type="CDD" id="cd12148">
    <property type="entry name" value="fungal_TF_MHR"/>
    <property type="match status" value="1"/>
</dbReference>
<dbReference type="STRING" id="329885.A0A4U0VF13"/>
<dbReference type="AlphaFoldDB" id="A0A4U0VF13"/>
<dbReference type="GO" id="GO:0003700">
    <property type="term" value="F:DNA-binding transcription factor activity"/>
    <property type="evidence" value="ECO:0007669"/>
    <property type="project" value="InterPro"/>
</dbReference>
<dbReference type="InterPro" id="IPR050987">
    <property type="entry name" value="AtrR-like"/>
</dbReference>
<dbReference type="Pfam" id="PF04082">
    <property type="entry name" value="Fungal_trans"/>
    <property type="match status" value="1"/>
</dbReference>
<dbReference type="PANTHER" id="PTHR46910:SF18">
    <property type="entry name" value="ZN(II)2CYS6 TRANSCRIPTION FACTOR (EUROFUNG)"/>
    <property type="match status" value="1"/>
</dbReference>
<organism evidence="4 5">
    <name type="scientific">Friedmanniomyces endolithicus</name>
    <dbReference type="NCBI Taxonomy" id="329885"/>
    <lineage>
        <taxon>Eukaryota</taxon>
        <taxon>Fungi</taxon>
        <taxon>Dikarya</taxon>
        <taxon>Ascomycota</taxon>
        <taxon>Pezizomycotina</taxon>
        <taxon>Dothideomycetes</taxon>
        <taxon>Dothideomycetidae</taxon>
        <taxon>Mycosphaerellales</taxon>
        <taxon>Teratosphaeriaceae</taxon>
        <taxon>Friedmanniomyces</taxon>
    </lineage>
</organism>
<comment type="caution">
    <text evidence="4">The sequence shown here is derived from an EMBL/GenBank/DDBJ whole genome shotgun (WGS) entry which is preliminary data.</text>
</comment>
<evidence type="ECO:0000256" key="1">
    <source>
        <dbReference type="ARBA" id="ARBA00023242"/>
    </source>
</evidence>
<reference evidence="4 5" key="1">
    <citation type="submission" date="2017-03" db="EMBL/GenBank/DDBJ databases">
        <title>Genomes of endolithic fungi from Antarctica.</title>
        <authorList>
            <person name="Coleine C."/>
            <person name="Masonjones S."/>
            <person name="Stajich J.E."/>
        </authorList>
    </citation>
    <scope>NUCLEOTIDE SEQUENCE [LARGE SCALE GENOMIC DNA]</scope>
    <source>
        <strain evidence="4 5">CCFEE 5311</strain>
    </source>
</reference>
<feature type="compositionally biased region" description="Polar residues" evidence="2">
    <location>
        <begin position="18"/>
        <end position="36"/>
    </location>
</feature>
<evidence type="ECO:0000313" key="5">
    <source>
        <dbReference type="Proteomes" id="UP000310066"/>
    </source>
</evidence>
<dbReference type="GO" id="GO:0003677">
    <property type="term" value="F:DNA binding"/>
    <property type="evidence" value="ECO:0007669"/>
    <property type="project" value="InterPro"/>
</dbReference>
<gene>
    <name evidence="4" type="ORF">B0A54_02064</name>
</gene>
<evidence type="ECO:0000259" key="3">
    <source>
        <dbReference type="Pfam" id="PF04082"/>
    </source>
</evidence>
<feature type="domain" description="Xylanolytic transcriptional activator regulatory" evidence="3">
    <location>
        <begin position="54"/>
        <end position="248"/>
    </location>
</feature>
<dbReference type="PANTHER" id="PTHR46910">
    <property type="entry name" value="TRANSCRIPTION FACTOR PDR1"/>
    <property type="match status" value="1"/>
</dbReference>
<dbReference type="Proteomes" id="UP000310066">
    <property type="component" value="Unassembled WGS sequence"/>
</dbReference>
<dbReference type="EMBL" id="NAJP01000005">
    <property type="protein sequence ID" value="TKA47690.1"/>
    <property type="molecule type" value="Genomic_DNA"/>
</dbReference>
<protein>
    <recommendedName>
        <fullName evidence="3">Xylanolytic transcriptional activator regulatory domain-containing protein</fullName>
    </recommendedName>
</protein>
<name>A0A4U0VF13_9PEZI</name>
<feature type="region of interest" description="Disordered" evidence="2">
    <location>
        <begin position="1"/>
        <end position="40"/>
    </location>
</feature>
<keyword evidence="1" id="KW-0539">Nucleus</keyword>
<dbReference type="GO" id="GO:0008270">
    <property type="term" value="F:zinc ion binding"/>
    <property type="evidence" value="ECO:0007669"/>
    <property type="project" value="InterPro"/>
</dbReference>
<dbReference type="OrthoDB" id="2123952at2759"/>
<dbReference type="GO" id="GO:0006351">
    <property type="term" value="P:DNA-templated transcription"/>
    <property type="evidence" value="ECO:0007669"/>
    <property type="project" value="InterPro"/>
</dbReference>
<sequence>MVERPVKKRGVRPGRTLRISSTSTAATSDPQQQAPQTWDGPEVASQALVMDLVEVYFEVVYPIFPFFHQPTIVRRVSRGEHRTNRAFFGAIMAMCAISSARVRDGAVCSGQWDPASLSEPSSETFFAASEQALPEGTTGPAELDDLRAYAVLSITAIQYGQPRTVRHYLGLYHTAVETDFLHDETHWPKDTGIVETEERRRLFWSMYTLDVYTSIIWGGVIRSREAQANVTYPKTLNDSEISNAGYGHPPSASFDSPPLTSDSDFQLRWLHGWNFTTDLYRILEHVVDHFRRRRPEHRLRTHIDGIFGQDSVPGATVLDAILGMYKALPARFKETPPASEAVGHRLNFQTANIAATIQLVRMMLFAAEDTTVEQRCCVASELLQAFADVPVMYLRAISAPLLHHLAGIGNLLGSVFEKGLPESLYQHVRTVLSSMVRLLASLEVGLYCTAGASSRIHRLIESIDEYVKSQRQLAEELPQSLAQVQCESITEPPYVDPNSPLFLLPPELLDDWSWAFDFAHADGP</sequence>